<name>A0A2H1FMW1_ZYMTR</name>
<feature type="region of interest" description="Disordered" evidence="1">
    <location>
        <begin position="370"/>
        <end position="408"/>
    </location>
</feature>
<feature type="transmembrane region" description="Helical" evidence="2">
    <location>
        <begin position="203"/>
        <end position="220"/>
    </location>
</feature>
<gene>
    <name evidence="3" type="ORF">ZT1E4_G1443</name>
</gene>
<keyword evidence="2" id="KW-0472">Membrane</keyword>
<feature type="compositionally biased region" description="Low complexity" evidence="1">
    <location>
        <begin position="314"/>
        <end position="324"/>
    </location>
</feature>
<sequence length="665" mass="74907">MVDGFAATLNSPYFTNTEWEEDSTNTEWKEPYATDYEDDPMTMVLDEDAREAERVARHERLVARWAAADEAREARYVAGLARIRSAAPAPPSALGTFLRDFLKFCVNALFCAAICYVVLYVVLWSLLTLLGGLRDLFRFMELDQQMRHMSRVCWRWLVRLWKKTAGAFTRAVAAMVRHYEDFRYGPVWAACQRGWNRLYDFVAKWWLGFLIVWAVFYLCMKATERFRAFNSWHFESQNVAFSRAENEKARRLAASTASTWTEEDTPSAHLEATKTVSPWVPLTETWLLTLMEEEELTTSTSREITWPEDRETTTARAPRTTATAQSQDDGWEEVVPREQELRESHASIVASIRGEAIMKKAKEEEELRKLEERGMMQEESNEAKRPKEQTKHLETATGHEASKDSEEYDEEEWLKWTGFARWPSTIEERIFPPTIFGTAPQVTDLPAAPCTTVPPASPSSSPSTETTTIYGTTTGTITITIEVGEEATEAVRSTAGLTQGGSKSPMVSPLLTTTTTLFETETRYTTTTRTLTKTIEVGEEGCGEETAARSEVITPEVWVGKLPREESATPAITLFQTTRLPPTPSHDRSTIIEIGEEATAVGSHAYEDHPAVGATMMEKGDDVHRNGRNLADGELAWCHIAAVWREDTFLALRELSQAGLGLLAV</sequence>
<dbReference type="EMBL" id="LT854253">
    <property type="protein sequence ID" value="SMR42665.1"/>
    <property type="molecule type" value="Genomic_DNA"/>
</dbReference>
<evidence type="ECO:0000313" key="4">
    <source>
        <dbReference type="Proteomes" id="UP000245764"/>
    </source>
</evidence>
<dbReference type="AlphaFoldDB" id="A0A2H1FMW1"/>
<protein>
    <submittedName>
        <fullName evidence="3">Uncharacterized protein</fullName>
    </submittedName>
</protein>
<evidence type="ECO:0000256" key="2">
    <source>
        <dbReference type="SAM" id="Phobius"/>
    </source>
</evidence>
<keyword evidence="2" id="KW-1133">Transmembrane helix</keyword>
<feature type="region of interest" description="Disordered" evidence="1">
    <location>
        <begin position="298"/>
        <end position="333"/>
    </location>
</feature>
<reference evidence="4" key="1">
    <citation type="submission" date="2017-05" db="EMBL/GenBank/DDBJ databases">
        <authorList>
            <person name="Song R."/>
            <person name="Chenine A.L."/>
            <person name="Ruprecht R.M."/>
        </authorList>
    </citation>
    <scope>NUCLEOTIDE SEQUENCE [LARGE SCALE GENOMIC DNA]</scope>
</reference>
<accession>A0A2H1FMW1</accession>
<dbReference type="Proteomes" id="UP000245764">
    <property type="component" value="Chromosome 1"/>
</dbReference>
<keyword evidence="2" id="KW-0812">Transmembrane</keyword>
<proteinExistence type="predicted"/>
<evidence type="ECO:0000313" key="3">
    <source>
        <dbReference type="EMBL" id="SMR42665.1"/>
    </source>
</evidence>
<feature type="compositionally biased region" description="Basic and acidic residues" evidence="1">
    <location>
        <begin position="370"/>
        <end position="394"/>
    </location>
</feature>
<feature type="transmembrane region" description="Helical" evidence="2">
    <location>
        <begin position="104"/>
        <end position="127"/>
    </location>
</feature>
<evidence type="ECO:0000256" key="1">
    <source>
        <dbReference type="SAM" id="MobiDB-lite"/>
    </source>
</evidence>
<organism evidence="3 4">
    <name type="scientific">Zymoseptoria tritici ST99CH_1E4</name>
    <dbReference type="NCBI Taxonomy" id="1276532"/>
    <lineage>
        <taxon>Eukaryota</taxon>
        <taxon>Fungi</taxon>
        <taxon>Dikarya</taxon>
        <taxon>Ascomycota</taxon>
        <taxon>Pezizomycotina</taxon>
        <taxon>Dothideomycetes</taxon>
        <taxon>Dothideomycetidae</taxon>
        <taxon>Mycosphaerellales</taxon>
        <taxon>Mycosphaerellaceae</taxon>
        <taxon>Zymoseptoria</taxon>
    </lineage>
</organism>